<evidence type="ECO:0000313" key="1">
    <source>
        <dbReference type="EMBL" id="KAL2612439.1"/>
    </source>
</evidence>
<dbReference type="AlphaFoldDB" id="A0ABD1XU05"/>
<evidence type="ECO:0000313" key="2">
    <source>
        <dbReference type="Proteomes" id="UP001605036"/>
    </source>
</evidence>
<name>A0ABD1XU05_9MARC</name>
<sequence>MLQREDIVQCHFPKEMYQFFNTLHVPLLDNCPINKHRGRVNHNEDDDSEMLYKEDIFGSLGSLFDYSTSVSNSPLVGVPSSHGGLNDAGTSYLAGPEEVGTINNLPIDHVPCSPSPSNPNNADHGKSCPGRLEEVSIQTPIFDKVPTSPSPRVPSVLALPTQHFYTT</sequence>
<comment type="caution">
    <text evidence="1">The sequence shown here is derived from an EMBL/GenBank/DDBJ whole genome shotgun (WGS) entry which is preliminary data.</text>
</comment>
<protein>
    <submittedName>
        <fullName evidence="1">Uncharacterized protein</fullName>
    </submittedName>
</protein>
<proteinExistence type="predicted"/>
<reference evidence="1 2" key="1">
    <citation type="submission" date="2024-09" db="EMBL/GenBank/DDBJ databases">
        <title>Chromosome-scale assembly of Riccia fluitans.</title>
        <authorList>
            <person name="Paukszto L."/>
            <person name="Sawicki J."/>
            <person name="Karawczyk K."/>
            <person name="Piernik-Szablinska J."/>
            <person name="Szczecinska M."/>
            <person name="Mazdziarz M."/>
        </authorList>
    </citation>
    <scope>NUCLEOTIDE SEQUENCE [LARGE SCALE GENOMIC DNA]</scope>
    <source>
        <strain evidence="1">Rf_01</strain>
        <tissue evidence="1">Aerial parts of the thallus</tissue>
    </source>
</reference>
<gene>
    <name evidence="1" type="ORF">R1flu_024131</name>
</gene>
<dbReference type="Proteomes" id="UP001605036">
    <property type="component" value="Unassembled WGS sequence"/>
</dbReference>
<keyword evidence="2" id="KW-1185">Reference proteome</keyword>
<accession>A0ABD1XU05</accession>
<dbReference type="EMBL" id="JBHFFA010000007">
    <property type="protein sequence ID" value="KAL2612439.1"/>
    <property type="molecule type" value="Genomic_DNA"/>
</dbReference>
<organism evidence="1 2">
    <name type="scientific">Riccia fluitans</name>
    <dbReference type="NCBI Taxonomy" id="41844"/>
    <lineage>
        <taxon>Eukaryota</taxon>
        <taxon>Viridiplantae</taxon>
        <taxon>Streptophyta</taxon>
        <taxon>Embryophyta</taxon>
        <taxon>Marchantiophyta</taxon>
        <taxon>Marchantiopsida</taxon>
        <taxon>Marchantiidae</taxon>
        <taxon>Marchantiales</taxon>
        <taxon>Ricciaceae</taxon>
        <taxon>Riccia</taxon>
    </lineage>
</organism>